<dbReference type="KEGG" id="gog:C1280_13185"/>
<dbReference type="EMBL" id="CP025958">
    <property type="protein sequence ID" value="AWM37855.1"/>
    <property type="molecule type" value="Genomic_DNA"/>
</dbReference>
<name>A0A2Z3H431_9BACT</name>
<evidence type="ECO:0008006" key="3">
    <source>
        <dbReference type="Google" id="ProtNLM"/>
    </source>
</evidence>
<dbReference type="OrthoDB" id="266913at2"/>
<accession>A0A2Z3H431</accession>
<protein>
    <recommendedName>
        <fullName evidence="3">ATP-binding protein</fullName>
    </recommendedName>
</protein>
<evidence type="ECO:0000313" key="1">
    <source>
        <dbReference type="EMBL" id="AWM37855.1"/>
    </source>
</evidence>
<keyword evidence="2" id="KW-1185">Reference proteome</keyword>
<dbReference type="SUPFAM" id="SSF52540">
    <property type="entry name" value="P-loop containing nucleoside triphosphate hydrolases"/>
    <property type="match status" value="1"/>
</dbReference>
<proteinExistence type="predicted"/>
<dbReference type="InterPro" id="IPR027417">
    <property type="entry name" value="P-loop_NTPase"/>
</dbReference>
<reference evidence="1 2" key="1">
    <citation type="submission" date="2018-01" db="EMBL/GenBank/DDBJ databases">
        <title>G. obscuriglobus.</title>
        <authorList>
            <person name="Franke J."/>
            <person name="Blomberg W."/>
            <person name="Selmecki A."/>
        </authorList>
    </citation>
    <scope>NUCLEOTIDE SEQUENCE [LARGE SCALE GENOMIC DNA]</scope>
    <source>
        <strain evidence="1 2">DSM 5831</strain>
    </source>
</reference>
<organism evidence="1 2">
    <name type="scientific">Gemmata obscuriglobus</name>
    <dbReference type="NCBI Taxonomy" id="114"/>
    <lineage>
        <taxon>Bacteria</taxon>
        <taxon>Pseudomonadati</taxon>
        <taxon>Planctomycetota</taxon>
        <taxon>Planctomycetia</taxon>
        <taxon>Gemmatales</taxon>
        <taxon>Gemmataceae</taxon>
        <taxon>Gemmata</taxon>
    </lineage>
</organism>
<sequence>MAKKKVTKADIQGQYEVFRSLGIRLVRSKSGELFLATSPTGKPGGSVELHPYDLAESCEEIKWVLRDAGKAIDMRLVAEAVKGLVRSTKKSPPEMVSRRVAERDGKIFVDLCNSERQVVEIAADGWRVTTDCPVLFHRPLQALPLPVPVQDGSIQRLRELFSILDEPSWILVLGWLSTTLKEHCDHPFLSILGPPGSGKSALTKFAYCTIDPREAKGLQMQQNAEDLQLSAFNRWVLPLDEVDSLPPEKSRIVATICTGGALEKRKKYENTEVVCAVINRPAIINGLEAGEWLHEERIRDRAIPVALGRVRPEASVEDGDLIRAFERHHPEILGGLFTIVSQALRGIRDGEVTARHSLRIKEAMTWADRCVHAAGYSNGEFTRLVTEAHARIVERVAEEWSLLDPLLKVAGSGFQGSPTELLDKLNSMVERKGRDWPKSSSQLTRTINQHVEYLEKRGVRAEHTKGQQRFWVIRSVPSFAQQSANSVNAAKPLAPLSEGEQSDLKSKLLRWADFADKIDICFTHRDSSNTLYGRFAEAASIALKRSLEPDRTLRIPDDEFLSLDTASELLLVEVNPKAEGKN</sequence>
<gene>
    <name evidence="1" type="ORF">C1280_13185</name>
</gene>
<dbReference type="Proteomes" id="UP000245802">
    <property type="component" value="Chromosome"/>
</dbReference>
<evidence type="ECO:0000313" key="2">
    <source>
        <dbReference type="Proteomes" id="UP000245802"/>
    </source>
</evidence>
<dbReference type="RefSeq" id="WP_010052245.1">
    <property type="nucleotide sequence ID" value="NZ_CP025958.1"/>
</dbReference>
<dbReference type="AlphaFoldDB" id="A0A2Z3H431"/>